<protein>
    <submittedName>
        <fullName evidence="2">Uncharacterized protein</fullName>
    </submittedName>
</protein>
<name>A0A6A6WBB0_9PEZI</name>
<dbReference type="AlphaFoldDB" id="A0A6A6WBB0"/>
<feature type="compositionally biased region" description="Basic residues" evidence="1">
    <location>
        <begin position="732"/>
        <end position="741"/>
    </location>
</feature>
<proteinExistence type="predicted"/>
<evidence type="ECO:0000256" key="1">
    <source>
        <dbReference type="SAM" id="MobiDB-lite"/>
    </source>
</evidence>
<dbReference type="EMBL" id="ML996570">
    <property type="protein sequence ID" value="KAF2759126.1"/>
    <property type="molecule type" value="Genomic_DNA"/>
</dbReference>
<organism evidence="2 3">
    <name type="scientific">Pseudovirgaria hyperparasitica</name>
    <dbReference type="NCBI Taxonomy" id="470096"/>
    <lineage>
        <taxon>Eukaryota</taxon>
        <taxon>Fungi</taxon>
        <taxon>Dikarya</taxon>
        <taxon>Ascomycota</taxon>
        <taxon>Pezizomycotina</taxon>
        <taxon>Dothideomycetes</taxon>
        <taxon>Dothideomycetes incertae sedis</taxon>
        <taxon>Acrospermales</taxon>
        <taxon>Acrospermaceae</taxon>
        <taxon>Pseudovirgaria</taxon>
    </lineage>
</organism>
<dbReference type="OrthoDB" id="439943at2759"/>
<dbReference type="RefSeq" id="XP_033601577.1">
    <property type="nucleotide sequence ID" value="XM_033743779.1"/>
</dbReference>
<evidence type="ECO:0000313" key="3">
    <source>
        <dbReference type="Proteomes" id="UP000799437"/>
    </source>
</evidence>
<feature type="compositionally biased region" description="Low complexity" evidence="1">
    <location>
        <begin position="52"/>
        <end position="69"/>
    </location>
</feature>
<feature type="region of interest" description="Disordered" evidence="1">
    <location>
        <begin position="712"/>
        <end position="741"/>
    </location>
</feature>
<reference evidence="2" key="1">
    <citation type="journal article" date="2020" name="Stud. Mycol.">
        <title>101 Dothideomycetes genomes: a test case for predicting lifestyles and emergence of pathogens.</title>
        <authorList>
            <person name="Haridas S."/>
            <person name="Albert R."/>
            <person name="Binder M."/>
            <person name="Bloem J."/>
            <person name="Labutti K."/>
            <person name="Salamov A."/>
            <person name="Andreopoulos B."/>
            <person name="Baker S."/>
            <person name="Barry K."/>
            <person name="Bills G."/>
            <person name="Bluhm B."/>
            <person name="Cannon C."/>
            <person name="Castanera R."/>
            <person name="Culley D."/>
            <person name="Daum C."/>
            <person name="Ezra D."/>
            <person name="Gonzalez J."/>
            <person name="Henrissat B."/>
            <person name="Kuo A."/>
            <person name="Liang C."/>
            <person name="Lipzen A."/>
            <person name="Lutzoni F."/>
            <person name="Magnuson J."/>
            <person name="Mondo S."/>
            <person name="Nolan M."/>
            <person name="Ohm R."/>
            <person name="Pangilinan J."/>
            <person name="Park H.-J."/>
            <person name="Ramirez L."/>
            <person name="Alfaro M."/>
            <person name="Sun H."/>
            <person name="Tritt A."/>
            <person name="Yoshinaga Y."/>
            <person name="Zwiers L.-H."/>
            <person name="Turgeon B."/>
            <person name="Goodwin S."/>
            <person name="Spatafora J."/>
            <person name="Crous P."/>
            <person name="Grigoriev I."/>
        </authorList>
    </citation>
    <scope>NUCLEOTIDE SEQUENCE</scope>
    <source>
        <strain evidence="2">CBS 121739</strain>
    </source>
</reference>
<evidence type="ECO:0000313" key="2">
    <source>
        <dbReference type="EMBL" id="KAF2759126.1"/>
    </source>
</evidence>
<accession>A0A6A6WBB0</accession>
<dbReference type="GeneID" id="54484833"/>
<feature type="compositionally biased region" description="Acidic residues" evidence="1">
    <location>
        <begin position="94"/>
        <end position="106"/>
    </location>
</feature>
<feature type="compositionally biased region" description="Basic and acidic residues" evidence="1">
    <location>
        <begin position="715"/>
        <end position="726"/>
    </location>
</feature>
<sequence length="741" mass="81682">MATPANDLEHTEPGSQPSLQTPYITVNDPNAHATMARSTPKRHPVEMPNALDDSSYDLMSSSEISQASSDDGQTTSVTSADDQAADEVRSISSGDEEEDEDAVHEEEVVDGTMLAHRTPCESMVASEGIDSVLTTRALSEPSIPALSISETKVELGHENIDLLQTLLELDTTSMPEQLKGVGFPFVSLSVGQHLAKDHIRLHRPYRLLYIGDASLKQPVIEKVSAALAISNGFAFDIHDEEVTDIHYVAKGQASHTDLVIDDSKRALRIGVEQSGILSTGYPSTSEIVPDLAIFCHTNEEFLRDPDPIYSSRARVDFAYRALARQGIPCLHTTVAGPLDGFDRHHAVPKYFRFILEGRMGPDGDSAQVCEPYPVSIDYFLSMSNFILNKHLAFLFSLPKTYEKTLLGSFGAWKQKLPKTAREHWAQSTVSQRLQALGTIIMTLFVVVSPILMLLQPPIPYATEHYQQSSNLKSPVSVAVTTPTAIASATTAAVTGLAPTSKSLGKPLRDMTSATAGCNETVSVKLHDRRQLVFTTPGCWAELRRRPSINIKVSHGHWNVKVNVPRKHEGPYTLVLEDLAKADAVNVTVWTTSKPLINQTTEISLRRPWFGSRLFLQATRRAKSFGLNSTSASTIINEYKAVVDGWLDSASARARTEVMKKTTAFRQRIVSGIAVTTDARIGQARRNADRLIRNLKGLKDILINKTVEYTTSDPFEQEHTRRPDRKAQQAGKLWKKANRKEG</sequence>
<feature type="compositionally biased region" description="Polar residues" evidence="1">
    <location>
        <begin position="13"/>
        <end position="28"/>
    </location>
</feature>
<feature type="region of interest" description="Disordered" evidence="1">
    <location>
        <begin position="1"/>
        <end position="106"/>
    </location>
</feature>
<gene>
    <name evidence="2" type="ORF">EJ05DRAFT_475354</name>
</gene>
<keyword evidence="3" id="KW-1185">Reference proteome</keyword>
<dbReference type="Proteomes" id="UP000799437">
    <property type="component" value="Unassembled WGS sequence"/>
</dbReference>
<feature type="compositionally biased region" description="Polar residues" evidence="1">
    <location>
        <begin position="70"/>
        <end position="81"/>
    </location>
</feature>